<dbReference type="InterPro" id="IPR002698">
    <property type="entry name" value="FTHF_cligase"/>
</dbReference>
<name>A0ABM9NP10_9GAMM</name>
<evidence type="ECO:0000256" key="4">
    <source>
        <dbReference type="RuleBase" id="RU361279"/>
    </source>
</evidence>
<keyword evidence="4" id="KW-0479">Metal-binding</keyword>
<keyword evidence="4" id="KW-0460">Magnesium</keyword>
<comment type="cofactor">
    <cofactor evidence="4">
        <name>Mg(2+)</name>
        <dbReference type="ChEBI" id="CHEBI:18420"/>
    </cofactor>
</comment>
<protein>
    <recommendedName>
        <fullName evidence="4">5-formyltetrahydrofolate cyclo-ligase</fullName>
        <ecNumber evidence="4">6.3.3.2</ecNumber>
    </recommendedName>
</protein>
<gene>
    <name evidence="5" type="primary">ygfA</name>
    <name evidence="5" type="ORF">PRHACTZTBTEA_282</name>
</gene>
<organism evidence="5 6">
    <name type="scientific">Candidatus Providencia siddallii</name>
    <dbReference type="NCBI Taxonomy" id="1715285"/>
    <lineage>
        <taxon>Bacteria</taxon>
        <taxon>Pseudomonadati</taxon>
        <taxon>Pseudomonadota</taxon>
        <taxon>Gammaproteobacteria</taxon>
        <taxon>Enterobacterales</taxon>
        <taxon>Morganellaceae</taxon>
        <taxon>Providencia</taxon>
    </lineage>
</organism>
<dbReference type="NCBIfam" id="TIGR02727">
    <property type="entry name" value="MTHFS_bact"/>
    <property type="match status" value="1"/>
</dbReference>
<dbReference type="InterPro" id="IPR024185">
    <property type="entry name" value="FTHF_cligase-like_sf"/>
</dbReference>
<proteinExistence type="inferred from homology"/>
<dbReference type="InterPro" id="IPR037171">
    <property type="entry name" value="NagB/RpiA_transferase-like"/>
</dbReference>
<keyword evidence="2 4" id="KW-0547">Nucleotide-binding</keyword>
<comment type="similarity">
    <text evidence="1 4">Belongs to the 5-formyltetrahydrofolate cyclo-ligase family.</text>
</comment>
<keyword evidence="5" id="KW-0436">Ligase</keyword>
<keyword evidence="6" id="KW-1185">Reference proteome</keyword>
<dbReference type="PIRSF" id="PIRSF006806">
    <property type="entry name" value="FTHF_cligase"/>
    <property type="match status" value="1"/>
</dbReference>
<dbReference type="PANTHER" id="PTHR23407:SF1">
    <property type="entry name" value="5-FORMYLTETRAHYDROFOLATE CYCLO-LIGASE"/>
    <property type="match status" value="1"/>
</dbReference>
<dbReference type="PANTHER" id="PTHR23407">
    <property type="entry name" value="ATPASE INHIBITOR/5-FORMYLTETRAHYDROFOLATE CYCLO-LIGASE"/>
    <property type="match status" value="1"/>
</dbReference>
<dbReference type="Gene3D" id="3.40.50.10420">
    <property type="entry name" value="NagB/RpiA/CoA transferase-like"/>
    <property type="match status" value="1"/>
</dbReference>
<dbReference type="RefSeq" id="WP_341765247.1">
    <property type="nucleotide sequence ID" value="NZ_OZ034688.1"/>
</dbReference>
<evidence type="ECO:0000256" key="2">
    <source>
        <dbReference type="ARBA" id="ARBA00022741"/>
    </source>
</evidence>
<evidence type="ECO:0000256" key="1">
    <source>
        <dbReference type="ARBA" id="ARBA00010638"/>
    </source>
</evidence>
<evidence type="ECO:0000256" key="3">
    <source>
        <dbReference type="ARBA" id="ARBA00022840"/>
    </source>
</evidence>
<evidence type="ECO:0000313" key="5">
    <source>
        <dbReference type="EMBL" id="CAL1329204.1"/>
    </source>
</evidence>
<dbReference type="EC" id="6.3.3.2" evidence="4"/>
<accession>A0ABM9NP10</accession>
<dbReference type="Pfam" id="PF01812">
    <property type="entry name" value="5-FTHF_cyc-lig"/>
    <property type="match status" value="1"/>
</dbReference>
<dbReference type="SUPFAM" id="SSF100950">
    <property type="entry name" value="NagB/RpiA/CoA transferase-like"/>
    <property type="match status" value="1"/>
</dbReference>
<comment type="catalytic activity">
    <reaction evidence="4">
        <text>(6S)-5-formyl-5,6,7,8-tetrahydrofolate + ATP = (6R)-5,10-methenyltetrahydrofolate + ADP + phosphate</text>
        <dbReference type="Rhea" id="RHEA:10488"/>
        <dbReference type="ChEBI" id="CHEBI:30616"/>
        <dbReference type="ChEBI" id="CHEBI:43474"/>
        <dbReference type="ChEBI" id="CHEBI:57455"/>
        <dbReference type="ChEBI" id="CHEBI:57457"/>
        <dbReference type="ChEBI" id="CHEBI:456216"/>
        <dbReference type="EC" id="6.3.3.2"/>
    </reaction>
</comment>
<dbReference type="EMBL" id="OZ034688">
    <property type="protein sequence ID" value="CAL1329204.1"/>
    <property type="molecule type" value="Genomic_DNA"/>
</dbReference>
<keyword evidence="3 4" id="KW-0067">ATP-binding</keyword>
<dbReference type="Proteomes" id="UP001497533">
    <property type="component" value="Chromosome"/>
</dbReference>
<reference evidence="5" key="1">
    <citation type="submission" date="2024-04" db="EMBL/GenBank/DDBJ databases">
        <authorList>
            <person name="Manzano-Marin A."/>
            <person name="Manzano-Marin A."/>
            <person name="Alejandro Manzano Marin A."/>
        </authorList>
    </citation>
    <scope>NUCLEOTIDE SEQUENCE [LARGE SCALE GENOMIC DNA]</scope>
    <source>
        <strain evidence="5">TABTEA</strain>
    </source>
</reference>
<dbReference type="GO" id="GO:0030272">
    <property type="term" value="F:5-formyltetrahydrofolate cyclo-ligase activity"/>
    <property type="evidence" value="ECO:0007669"/>
    <property type="project" value="UniProtKB-EC"/>
</dbReference>
<evidence type="ECO:0000313" key="6">
    <source>
        <dbReference type="Proteomes" id="UP001497533"/>
    </source>
</evidence>
<sequence>MFCKKQIVRNFIRNIRHKLTFEEQKISAEKIIKFILFHPKIIKSKNIALYLSFDGEINTRPLINELLKNGKNIFLPVINQLIPHHLDFLYFDSKTKLIKNIFNIDEPKLNKCKILPIKYLDIIIVPLVAFDNKCNRLGMGGGFYDKILQNWSKKNFYPIGLAHNCQYVKKLFLTELDVQLPEIITPEKIWKKQ</sequence>